<dbReference type="Proteomes" id="UP000248817">
    <property type="component" value="Unassembled WGS sequence"/>
</dbReference>
<reference evidence="1 2" key="1">
    <citation type="submission" date="2018-02" db="EMBL/GenBank/DDBJ databases">
        <title>The genomes of Aspergillus section Nigri reveals drivers in fungal speciation.</title>
        <authorList>
            <consortium name="DOE Joint Genome Institute"/>
            <person name="Vesth T.C."/>
            <person name="Nybo J."/>
            <person name="Theobald S."/>
            <person name="Brandl J."/>
            <person name="Frisvad J.C."/>
            <person name="Nielsen K.F."/>
            <person name="Lyhne E.K."/>
            <person name="Kogle M.E."/>
            <person name="Kuo A."/>
            <person name="Riley R."/>
            <person name="Clum A."/>
            <person name="Nolan M."/>
            <person name="Lipzen A."/>
            <person name="Salamov A."/>
            <person name="Henrissat B."/>
            <person name="Wiebenga A."/>
            <person name="De vries R.P."/>
            <person name="Grigoriev I.V."/>
            <person name="Mortensen U.H."/>
            <person name="Andersen M.R."/>
            <person name="Baker S.E."/>
        </authorList>
    </citation>
    <scope>NUCLEOTIDE SEQUENCE [LARGE SCALE GENOMIC DNA]</scope>
    <source>
        <strain evidence="1 2">CBS 114.80</strain>
    </source>
</reference>
<organism evidence="1 2">
    <name type="scientific">Aspergillus indologenus CBS 114.80</name>
    <dbReference type="NCBI Taxonomy" id="1450541"/>
    <lineage>
        <taxon>Eukaryota</taxon>
        <taxon>Fungi</taxon>
        <taxon>Dikarya</taxon>
        <taxon>Ascomycota</taxon>
        <taxon>Pezizomycotina</taxon>
        <taxon>Eurotiomycetes</taxon>
        <taxon>Eurotiomycetidae</taxon>
        <taxon>Eurotiales</taxon>
        <taxon>Aspergillaceae</taxon>
        <taxon>Aspergillus</taxon>
        <taxon>Aspergillus subgen. Circumdati</taxon>
    </lineage>
</organism>
<sequence>MDDQILVERKGRRRALNAIYGQLGAMDHRLRPAHLKQVQIIHTKMSLDGDASHPPYYFVSYPYPINEPEDEYPEDAEDWPQYDRCPYKNAQHLAICLDRFLDRCAMQETGTQPPRFAMTSWGNFNFENLGCVTRGSQWQVISVWYDANSGAPHMVALMWSELARPQNDELCRGEVDAAIMIMHGRLRDPSLRPHVIAPVLLLSAIGEHYLRVIEAYFDNGQLIMRSTPLMDMRERDLGQLITLVRWCWGGPSSKDTKFIKS</sequence>
<evidence type="ECO:0000313" key="1">
    <source>
        <dbReference type="EMBL" id="PYI29012.1"/>
    </source>
</evidence>
<protein>
    <submittedName>
        <fullName evidence="1">Uncharacterized protein</fullName>
    </submittedName>
</protein>
<evidence type="ECO:0000313" key="2">
    <source>
        <dbReference type="Proteomes" id="UP000248817"/>
    </source>
</evidence>
<keyword evidence="2" id="KW-1185">Reference proteome</keyword>
<proteinExistence type="predicted"/>
<accession>A0A2V5I1U8</accession>
<dbReference type="EMBL" id="KZ825538">
    <property type="protein sequence ID" value="PYI29012.1"/>
    <property type="molecule type" value="Genomic_DNA"/>
</dbReference>
<dbReference type="AlphaFoldDB" id="A0A2V5I1U8"/>
<gene>
    <name evidence="1" type="ORF">BP00DRAFT_427912</name>
</gene>
<name>A0A2V5I1U8_9EURO</name>